<protein>
    <recommendedName>
        <fullName evidence="1">DUF4218 domain-containing protein</fullName>
    </recommendedName>
</protein>
<feature type="domain" description="DUF4218" evidence="1">
    <location>
        <begin position="31"/>
        <end position="143"/>
    </location>
</feature>
<sequence>MERLLPDAFRGFIPENIWLCLAELSFFYRKLCAKELSKDVVSSLEKNVAVLVCKLEKIFPPGFFNSMQHLIVHLPYQARLGGPVLARWMYNYERCIGKLKPKVRNKARVEGSIVEAYLVEESTNFLSLYFNPKVRSVINKAPRYDDGASTFESACDLEIFKCPGRCMSPQGYRELNNNEYKVAFLYILQTCLKWMIFSRSLIMSSGRALELFQHRNNSVS</sequence>
<name>A0A8R7QXI2_TRIUA</name>
<dbReference type="PANTHER" id="PTHR48258">
    <property type="entry name" value="DUF4218 DOMAIN-CONTAINING PROTEIN-RELATED"/>
    <property type="match status" value="1"/>
</dbReference>
<dbReference type="PANTHER" id="PTHR48258:SF4">
    <property type="entry name" value="DUF4216 DOMAIN-CONTAINING PROTEIN"/>
    <property type="match status" value="1"/>
</dbReference>
<keyword evidence="3" id="KW-1185">Reference proteome</keyword>
<evidence type="ECO:0000313" key="3">
    <source>
        <dbReference type="Proteomes" id="UP000015106"/>
    </source>
</evidence>
<reference evidence="3" key="1">
    <citation type="journal article" date="2013" name="Nature">
        <title>Draft genome of the wheat A-genome progenitor Triticum urartu.</title>
        <authorList>
            <person name="Ling H.Q."/>
            <person name="Zhao S."/>
            <person name="Liu D."/>
            <person name="Wang J."/>
            <person name="Sun H."/>
            <person name="Zhang C."/>
            <person name="Fan H."/>
            <person name="Li D."/>
            <person name="Dong L."/>
            <person name="Tao Y."/>
            <person name="Gao C."/>
            <person name="Wu H."/>
            <person name="Li Y."/>
            <person name="Cui Y."/>
            <person name="Guo X."/>
            <person name="Zheng S."/>
            <person name="Wang B."/>
            <person name="Yu K."/>
            <person name="Liang Q."/>
            <person name="Yang W."/>
            <person name="Lou X."/>
            <person name="Chen J."/>
            <person name="Feng M."/>
            <person name="Jian J."/>
            <person name="Zhang X."/>
            <person name="Luo G."/>
            <person name="Jiang Y."/>
            <person name="Liu J."/>
            <person name="Wang Z."/>
            <person name="Sha Y."/>
            <person name="Zhang B."/>
            <person name="Wu H."/>
            <person name="Tang D."/>
            <person name="Shen Q."/>
            <person name="Xue P."/>
            <person name="Zou S."/>
            <person name="Wang X."/>
            <person name="Liu X."/>
            <person name="Wang F."/>
            <person name="Yang Y."/>
            <person name="An X."/>
            <person name="Dong Z."/>
            <person name="Zhang K."/>
            <person name="Zhang X."/>
            <person name="Luo M.C."/>
            <person name="Dvorak J."/>
            <person name="Tong Y."/>
            <person name="Wang J."/>
            <person name="Yang H."/>
            <person name="Li Z."/>
            <person name="Wang D."/>
            <person name="Zhang A."/>
            <person name="Wang J."/>
        </authorList>
    </citation>
    <scope>NUCLEOTIDE SEQUENCE</scope>
    <source>
        <strain evidence="3">cv. G1812</strain>
    </source>
</reference>
<dbReference type="Pfam" id="PF13960">
    <property type="entry name" value="DUF4218"/>
    <property type="match status" value="1"/>
</dbReference>
<reference evidence="2" key="3">
    <citation type="submission" date="2022-06" db="UniProtKB">
        <authorList>
            <consortium name="EnsemblPlants"/>
        </authorList>
    </citation>
    <scope>IDENTIFICATION</scope>
</reference>
<dbReference type="Gramene" id="TuG1812G0600004399.01.T01">
    <property type="protein sequence ID" value="TuG1812G0600004399.01.T01"/>
    <property type="gene ID" value="TuG1812G0600004399.01"/>
</dbReference>
<dbReference type="Proteomes" id="UP000015106">
    <property type="component" value="Chromosome 6"/>
</dbReference>
<proteinExistence type="predicted"/>
<dbReference type="EnsemblPlants" id="TuG1812G0600004399.01.T01">
    <property type="protein sequence ID" value="TuG1812G0600004399.01.T01"/>
    <property type="gene ID" value="TuG1812G0600004399.01"/>
</dbReference>
<evidence type="ECO:0000313" key="2">
    <source>
        <dbReference type="EnsemblPlants" id="TuG1812G0600004399.01.T01"/>
    </source>
</evidence>
<organism evidence="2 3">
    <name type="scientific">Triticum urartu</name>
    <name type="common">Red wild einkorn</name>
    <name type="synonym">Crithodium urartu</name>
    <dbReference type="NCBI Taxonomy" id="4572"/>
    <lineage>
        <taxon>Eukaryota</taxon>
        <taxon>Viridiplantae</taxon>
        <taxon>Streptophyta</taxon>
        <taxon>Embryophyta</taxon>
        <taxon>Tracheophyta</taxon>
        <taxon>Spermatophyta</taxon>
        <taxon>Magnoliopsida</taxon>
        <taxon>Liliopsida</taxon>
        <taxon>Poales</taxon>
        <taxon>Poaceae</taxon>
        <taxon>BOP clade</taxon>
        <taxon>Pooideae</taxon>
        <taxon>Triticodae</taxon>
        <taxon>Triticeae</taxon>
        <taxon>Triticinae</taxon>
        <taxon>Triticum</taxon>
    </lineage>
</organism>
<evidence type="ECO:0000259" key="1">
    <source>
        <dbReference type="Pfam" id="PF13960"/>
    </source>
</evidence>
<dbReference type="AlphaFoldDB" id="A0A8R7QXI2"/>
<accession>A0A8R7QXI2</accession>
<reference evidence="2" key="2">
    <citation type="submission" date="2018-03" db="EMBL/GenBank/DDBJ databases">
        <title>The Triticum urartu genome reveals the dynamic nature of wheat genome evolution.</title>
        <authorList>
            <person name="Ling H."/>
            <person name="Ma B."/>
            <person name="Shi X."/>
            <person name="Liu H."/>
            <person name="Dong L."/>
            <person name="Sun H."/>
            <person name="Cao Y."/>
            <person name="Gao Q."/>
            <person name="Zheng S."/>
            <person name="Li Y."/>
            <person name="Yu Y."/>
            <person name="Du H."/>
            <person name="Qi M."/>
            <person name="Li Y."/>
            <person name="Yu H."/>
            <person name="Cui Y."/>
            <person name="Wang N."/>
            <person name="Chen C."/>
            <person name="Wu H."/>
            <person name="Zhao Y."/>
            <person name="Zhang J."/>
            <person name="Li Y."/>
            <person name="Zhou W."/>
            <person name="Zhang B."/>
            <person name="Hu W."/>
            <person name="Eijk M."/>
            <person name="Tang J."/>
            <person name="Witsenboer H."/>
            <person name="Zhao S."/>
            <person name="Li Z."/>
            <person name="Zhang A."/>
            <person name="Wang D."/>
            <person name="Liang C."/>
        </authorList>
    </citation>
    <scope>NUCLEOTIDE SEQUENCE [LARGE SCALE GENOMIC DNA]</scope>
    <source>
        <strain evidence="2">cv. G1812</strain>
    </source>
</reference>
<dbReference type="InterPro" id="IPR025452">
    <property type="entry name" value="DUF4218"/>
</dbReference>